<keyword evidence="2" id="KW-1185">Reference proteome</keyword>
<evidence type="ECO:0000313" key="1">
    <source>
        <dbReference type="EMBL" id="GGC13650.1"/>
    </source>
</evidence>
<gene>
    <name evidence="1" type="ORF">GCM10011363_32830</name>
</gene>
<proteinExistence type="predicted"/>
<sequence>MLFKLNARFALSVAVGSLVLSGFLTPVAAFPNMPILEFPPSGPSEEADVTRTCSGVTQVCPEES</sequence>
<protein>
    <recommendedName>
        <fullName evidence="3">Secreted protein</fullName>
    </recommendedName>
</protein>
<accession>A0ABQ1KZG2</accession>
<dbReference type="RefSeq" id="WP_188483132.1">
    <property type="nucleotide sequence ID" value="NZ_BMFC01000010.1"/>
</dbReference>
<name>A0ABQ1KZG2_9RHOB</name>
<organism evidence="1 2">
    <name type="scientific">Marivita lacus</name>
    <dbReference type="NCBI Taxonomy" id="1323742"/>
    <lineage>
        <taxon>Bacteria</taxon>
        <taxon>Pseudomonadati</taxon>
        <taxon>Pseudomonadota</taxon>
        <taxon>Alphaproteobacteria</taxon>
        <taxon>Rhodobacterales</taxon>
        <taxon>Roseobacteraceae</taxon>
        <taxon>Marivita</taxon>
    </lineage>
</organism>
<comment type="caution">
    <text evidence="1">The sequence shown here is derived from an EMBL/GenBank/DDBJ whole genome shotgun (WGS) entry which is preliminary data.</text>
</comment>
<reference evidence="2" key="1">
    <citation type="journal article" date="2019" name="Int. J. Syst. Evol. Microbiol.">
        <title>The Global Catalogue of Microorganisms (GCM) 10K type strain sequencing project: providing services to taxonomists for standard genome sequencing and annotation.</title>
        <authorList>
            <consortium name="The Broad Institute Genomics Platform"/>
            <consortium name="The Broad Institute Genome Sequencing Center for Infectious Disease"/>
            <person name="Wu L."/>
            <person name="Ma J."/>
        </authorList>
    </citation>
    <scope>NUCLEOTIDE SEQUENCE [LARGE SCALE GENOMIC DNA]</scope>
    <source>
        <strain evidence="2">CGMCC 1.12478</strain>
    </source>
</reference>
<evidence type="ECO:0008006" key="3">
    <source>
        <dbReference type="Google" id="ProtNLM"/>
    </source>
</evidence>
<evidence type="ECO:0000313" key="2">
    <source>
        <dbReference type="Proteomes" id="UP000645462"/>
    </source>
</evidence>
<dbReference type="Proteomes" id="UP000645462">
    <property type="component" value="Unassembled WGS sequence"/>
</dbReference>
<dbReference type="EMBL" id="BMFC01000010">
    <property type="protein sequence ID" value="GGC13650.1"/>
    <property type="molecule type" value="Genomic_DNA"/>
</dbReference>